<accession>A0A1G9H5R6</accession>
<evidence type="ECO:0000256" key="1">
    <source>
        <dbReference type="SAM" id="MobiDB-lite"/>
    </source>
</evidence>
<dbReference type="EMBL" id="FNGH01000002">
    <property type="protein sequence ID" value="SDL08202.1"/>
    <property type="molecule type" value="Genomic_DNA"/>
</dbReference>
<name>A0A1G9H5R6_9GAMM</name>
<dbReference type="Proteomes" id="UP000199107">
    <property type="component" value="Unassembled WGS sequence"/>
</dbReference>
<feature type="compositionally biased region" description="Basic and acidic residues" evidence="1">
    <location>
        <begin position="127"/>
        <end position="140"/>
    </location>
</feature>
<feature type="region of interest" description="Disordered" evidence="1">
    <location>
        <begin position="119"/>
        <end position="154"/>
    </location>
</feature>
<dbReference type="Pfam" id="PF09669">
    <property type="entry name" value="Phage_pRha"/>
    <property type="match status" value="1"/>
</dbReference>
<keyword evidence="3" id="KW-1185">Reference proteome</keyword>
<sequence>MSNIATMASTNEPTMSSREIAEVVEKRHDNVKRTIEMLVTHGAIRKPQSEETEQINNLGLARKVHHYRVNQRDSYVIVAQLSPEFTARLVDRWQELERQVAQPQVPQSFAEALRLAADTQEQLEEEHEQRKLADARRDSLQRAVGRSPEAREVA</sequence>
<evidence type="ECO:0000313" key="3">
    <source>
        <dbReference type="Proteomes" id="UP000199107"/>
    </source>
</evidence>
<dbReference type="RefSeq" id="WP_218124398.1">
    <property type="nucleotide sequence ID" value="NZ_FNGH01000002.1"/>
</dbReference>
<dbReference type="AlphaFoldDB" id="A0A1G9H5R6"/>
<evidence type="ECO:0000313" key="2">
    <source>
        <dbReference type="EMBL" id="SDL08202.1"/>
    </source>
</evidence>
<reference evidence="3" key="1">
    <citation type="submission" date="2016-10" db="EMBL/GenBank/DDBJ databases">
        <authorList>
            <person name="Varghese N."/>
            <person name="Submissions S."/>
        </authorList>
    </citation>
    <scope>NUCLEOTIDE SEQUENCE [LARGE SCALE GENOMIC DNA]</scope>
    <source>
        <strain evidence="3">AAP</strain>
    </source>
</reference>
<gene>
    <name evidence="2" type="ORF">SAMN05192555_102356</name>
</gene>
<dbReference type="STRING" id="48727.SAMN05192555_102356"/>
<organism evidence="2 3">
    <name type="scientific">Franzmannia pantelleriensis</name>
    <dbReference type="NCBI Taxonomy" id="48727"/>
    <lineage>
        <taxon>Bacteria</taxon>
        <taxon>Pseudomonadati</taxon>
        <taxon>Pseudomonadota</taxon>
        <taxon>Gammaproteobacteria</taxon>
        <taxon>Oceanospirillales</taxon>
        <taxon>Halomonadaceae</taxon>
        <taxon>Franzmannia</taxon>
    </lineage>
</organism>
<protein>
    <submittedName>
        <fullName evidence="2">Phage regulatory protein Rha</fullName>
    </submittedName>
</protein>
<proteinExistence type="predicted"/>
<dbReference type="InterPro" id="IPR014054">
    <property type="entry name" value="Phage_regulatory_Rha"/>
</dbReference>